<proteinExistence type="predicted"/>
<reference evidence="2" key="1">
    <citation type="journal article" date="2019" name="bioRxiv">
        <title>The Genome of the Zebra Mussel, Dreissena polymorpha: A Resource for Invasive Species Research.</title>
        <authorList>
            <person name="McCartney M.A."/>
            <person name="Auch B."/>
            <person name="Kono T."/>
            <person name="Mallez S."/>
            <person name="Zhang Y."/>
            <person name="Obille A."/>
            <person name="Becker A."/>
            <person name="Abrahante J.E."/>
            <person name="Garbe J."/>
            <person name="Badalamenti J.P."/>
            <person name="Herman A."/>
            <person name="Mangelson H."/>
            <person name="Liachko I."/>
            <person name="Sullivan S."/>
            <person name="Sone E.D."/>
            <person name="Koren S."/>
            <person name="Silverstein K.A.T."/>
            <person name="Beckman K.B."/>
            <person name="Gohl D.M."/>
        </authorList>
    </citation>
    <scope>NUCLEOTIDE SEQUENCE</scope>
    <source>
        <strain evidence="2">Duluth1</strain>
        <tissue evidence="2">Whole animal</tissue>
    </source>
</reference>
<feature type="region of interest" description="Disordered" evidence="1">
    <location>
        <begin position="324"/>
        <end position="676"/>
    </location>
</feature>
<feature type="compositionally biased region" description="Polar residues" evidence="1">
    <location>
        <begin position="214"/>
        <end position="225"/>
    </location>
</feature>
<feature type="compositionally biased region" description="Basic and acidic residues" evidence="1">
    <location>
        <begin position="519"/>
        <end position="531"/>
    </location>
</feature>
<name>A0A9D4K2A6_DREPO</name>
<feature type="compositionally biased region" description="Low complexity" evidence="1">
    <location>
        <begin position="111"/>
        <end position="123"/>
    </location>
</feature>
<dbReference type="EMBL" id="JAIWYP010000005">
    <property type="protein sequence ID" value="KAH3829323.1"/>
    <property type="molecule type" value="Genomic_DNA"/>
</dbReference>
<evidence type="ECO:0000313" key="3">
    <source>
        <dbReference type="Proteomes" id="UP000828390"/>
    </source>
</evidence>
<gene>
    <name evidence="2" type="ORF">DPMN_131319</name>
</gene>
<feature type="compositionally biased region" description="Low complexity" evidence="1">
    <location>
        <begin position="604"/>
        <end position="613"/>
    </location>
</feature>
<feature type="compositionally biased region" description="Basic and acidic residues" evidence="1">
    <location>
        <begin position="339"/>
        <end position="357"/>
    </location>
</feature>
<comment type="caution">
    <text evidence="2">The sequence shown here is derived from an EMBL/GenBank/DDBJ whole genome shotgun (WGS) entry which is preliminary data.</text>
</comment>
<feature type="compositionally biased region" description="Low complexity" evidence="1">
    <location>
        <begin position="624"/>
        <end position="661"/>
    </location>
</feature>
<feature type="compositionally biased region" description="Basic and acidic residues" evidence="1">
    <location>
        <begin position="236"/>
        <end position="253"/>
    </location>
</feature>
<keyword evidence="3" id="KW-1185">Reference proteome</keyword>
<reference evidence="2" key="2">
    <citation type="submission" date="2020-11" db="EMBL/GenBank/DDBJ databases">
        <authorList>
            <person name="McCartney M.A."/>
            <person name="Auch B."/>
            <person name="Kono T."/>
            <person name="Mallez S."/>
            <person name="Becker A."/>
            <person name="Gohl D.M."/>
            <person name="Silverstein K.A.T."/>
            <person name="Koren S."/>
            <person name="Bechman K.B."/>
            <person name="Herman A."/>
            <person name="Abrahante J.E."/>
            <person name="Garbe J."/>
        </authorList>
    </citation>
    <scope>NUCLEOTIDE SEQUENCE</scope>
    <source>
        <strain evidence="2">Duluth1</strain>
        <tissue evidence="2">Whole animal</tissue>
    </source>
</reference>
<feature type="compositionally biased region" description="Polar residues" evidence="1">
    <location>
        <begin position="277"/>
        <end position="287"/>
    </location>
</feature>
<feature type="region of interest" description="Disordered" evidence="1">
    <location>
        <begin position="692"/>
        <end position="732"/>
    </location>
</feature>
<feature type="compositionally biased region" description="Low complexity" evidence="1">
    <location>
        <begin position="494"/>
        <end position="513"/>
    </location>
</feature>
<protein>
    <submittedName>
        <fullName evidence="2">Uncharacterized protein</fullName>
    </submittedName>
</protein>
<feature type="compositionally biased region" description="Basic and acidic residues" evidence="1">
    <location>
        <begin position="143"/>
        <end position="162"/>
    </location>
</feature>
<organism evidence="2 3">
    <name type="scientific">Dreissena polymorpha</name>
    <name type="common">Zebra mussel</name>
    <name type="synonym">Mytilus polymorpha</name>
    <dbReference type="NCBI Taxonomy" id="45954"/>
    <lineage>
        <taxon>Eukaryota</taxon>
        <taxon>Metazoa</taxon>
        <taxon>Spiralia</taxon>
        <taxon>Lophotrochozoa</taxon>
        <taxon>Mollusca</taxon>
        <taxon>Bivalvia</taxon>
        <taxon>Autobranchia</taxon>
        <taxon>Heteroconchia</taxon>
        <taxon>Euheterodonta</taxon>
        <taxon>Imparidentia</taxon>
        <taxon>Neoheterodontei</taxon>
        <taxon>Myida</taxon>
        <taxon>Dreissenoidea</taxon>
        <taxon>Dreissenidae</taxon>
        <taxon>Dreissena</taxon>
    </lineage>
</organism>
<sequence length="947" mass="102511">MDSELDITGDESLEDVDDSCLMSVAVPGSAFTTPEWKGRGKKDNATAELAADEDVFVIPEVPATKKICTEITSVDSEAVTREELNKEAEKEPSQDLSAKRGRSTEKSGKTSPQKSRSSGGKKSVSPRKDSEKRKVSHSPADSSPEKRIASESPARRNQEKRKASSPVTERKMKSKSPNYKAKEEKISSSKGTGENKVAQSPIKESLEGDKSPSKQKSSASLTSPGASKAGQKAKPKVTEKDAELPMAKTDAKINKNARKPFTVTATSEKDVRKAANKNVSNKITYSPNMARAKSVRVSVSMSEKSQADATLAATNFTRIAGEKRDAGVEMAAENSPRNAGKEKDAVAEKAEVADKSGRSLVKLVGDKPEKSNLNRRTSTRSVLDTPEISSPKRATRAVVEESVAETPEHATGKAGKKAVESRLSLNTRRVAGSGSATQKSTPKAGAASRGRSSRRPVKKDGAKTVSQTENTKKSVKRLIPSSASSSPEKRVAKLTRVAAAKKAASSEDASLASPNNHQKFAEKSAPVERKASSIKPSSKTDEDEEDTLVRKARPSRRSANASASASVLVSPPPSAARVTHASLSQSSTQSPRSPGRGGVKFTTQVSRSSSQSQETPAAGRIMRGSGNIGSLPSSSMSLISTLASQSTGSQHTGSQSSTASHASRKPAAAIRLDKMEGHETINRTVDCLPRVPALPRETGTKNKVRVPSSKLNRGDKRVGINQDPSRRSTKRRDQHLVTHLLIPEYFPALSIRISDVLDDIGAGKCTVMERRGTYLRIERMMMIARQITGIREDCFHFGSQSEGSTTPGLNSDIDLLKSHNEANIMTDWRDWEAGIDNFLMLLDENTPPQQYLLQVFDKCKPEAATSIEDNMYVRKDSGQVLFSSERWKQDSEKILSDSKNREIFKNGPSVSGDPNWDIVSAVHVCKPLSEIRHWIDRCRGKHWPPAQ</sequence>
<evidence type="ECO:0000313" key="2">
    <source>
        <dbReference type="EMBL" id="KAH3829323.1"/>
    </source>
</evidence>
<feature type="compositionally biased region" description="Low complexity" evidence="1">
    <location>
        <begin position="557"/>
        <end position="594"/>
    </location>
</feature>
<feature type="compositionally biased region" description="Basic and acidic residues" evidence="1">
    <location>
        <begin position="78"/>
        <end position="93"/>
    </location>
</feature>
<feature type="region of interest" description="Disordered" evidence="1">
    <location>
        <begin position="74"/>
        <end position="288"/>
    </location>
</feature>
<dbReference type="AlphaFoldDB" id="A0A9D4K2A6"/>
<accession>A0A9D4K2A6</accession>
<evidence type="ECO:0000256" key="1">
    <source>
        <dbReference type="SAM" id="MobiDB-lite"/>
    </source>
</evidence>
<dbReference type="Proteomes" id="UP000828390">
    <property type="component" value="Unassembled WGS sequence"/>
</dbReference>